<protein>
    <submittedName>
        <fullName evidence="1">Uncharacterized protein</fullName>
    </submittedName>
</protein>
<sequence length="102" mass="11459">MSTQSYGPYRGCDIEVHVTPAKAHVMGGMTRRFRVSWSVSSPGFPDQEVASFPEQFVFLSEQEAFRYGENRAHTYVDSIVSAPVDRPATNGAVESRDDMRRL</sequence>
<dbReference type="RefSeq" id="WP_074772510.1">
    <property type="nucleotide sequence ID" value="NZ_FNKP01000003.1"/>
</dbReference>
<dbReference type="EMBL" id="FNKP01000003">
    <property type="protein sequence ID" value="SDR51842.1"/>
    <property type="molecule type" value="Genomic_DNA"/>
</dbReference>
<proteinExistence type="predicted"/>
<dbReference type="AlphaFoldDB" id="A0A1H1JPG5"/>
<evidence type="ECO:0000313" key="2">
    <source>
        <dbReference type="Proteomes" id="UP000183487"/>
    </source>
</evidence>
<organism evidence="1 2">
    <name type="scientific">Paraburkholderia fungorum</name>
    <dbReference type="NCBI Taxonomy" id="134537"/>
    <lineage>
        <taxon>Bacteria</taxon>
        <taxon>Pseudomonadati</taxon>
        <taxon>Pseudomonadota</taxon>
        <taxon>Betaproteobacteria</taxon>
        <taxon>Burkholderiales</taxon>
        <taxon>Burkholderiaceae</taxon>
        <taxon>Paraburkholderia</taxon>
    </lineage>
</organism>
<dbReference type="OrthoDB" id="9115098at2"/>
<evidence type="ECO:0000313" key="1">
    <source>
        <dbReference type="EMBL" id="SDR51842.1"/>
    </source>
</evidence>
<name>A0A1H1JPG5_9BURK</name>
<dbReference type="Proteomes" id="UP000183487">
    <property type="component" value="Unassembled WGS sequence"/>
</dbReference>
<keyword evidence="2" id="KW-1185">Reference proteome</keyword>
<accession>A0A1H1JPG5</accession>
<reference evidence="2" key="1">
    <citation type="submission" date="2016-10" db="EMBL/GenBank/DDBJ databases">
        <authorList>
            <person name="Varghese N."/>
        </authorList>
    </citation>
    <scope>NUCLEOTIDE SEQUENCE [LARGE SCALE GENOMIC DNA]</scope>
    <source>
        <strain evidence="2">GAS106B</strain>
    </source>
</reference>
<gene>
    <name evidence="1" type="ORF">SAMN05443245_7036</name>
</gene>